<feature type="transmembrane region" description="Helical" evidence="1">
    <location>
        <begin position="150"/>
        <end position="168"/>
    </location>
</feature>
<keyword evidence="1" id="KW-0812">Transmembrane</keyword>
<evidence type="ECO:0000313" key="3">
    <source>
        <dbReference type="Proteomes" id="UP000324800"/>
    </source>
</evidence>
<organism evidence="2 3">
    <name type="scientific">Streblomastix strix</name>
    <dbReference type="NCBI Taxonomy" id="222440"/>
    <lineage>
        <taxon>Eukaryota</taxon>
        <taxon>Metamonada</taxon>
        <taxon>Preaxostyla</taxon>
        <taxon>Oxymonadida</taxon>
        <taxon>Streblomastigidae</taxon>
        <taxon>Streblomastix</taxon>
    </lineage>
</organism>
<evidence type="ECO:0000256" key="1">
    <source>
        <dbReference type="SAM" id="Phobius"/>
    </source>
</evidence>
<dbReference type="AlphaFoldDB" id="A0A5J4UQ37"/>
<evidence type="ECO:0000313" key="2">
    <source>
        <dbReference type="EMBL" id="KAA6372182.1"/>
    </source>
</evidence>
<protein>
    <submittedName>
        <fullName evidence="2">Uncharacterized protein</fullName>
    </submittedName>
</protein>
<dbReference type="EMBL" id="SNRW01013817">
    <property type="protein sequence ID" value="KAA6372182.1"/>
    <property type="molecule type" value="Genomic_DNA"/>
</dbReference>
<keyword evidence="1" id="KW-0472">Membrane</keyword>
<sequence>MQNLHYYQYYYYYYSSITHFIPDSRLLNQSCFVFLLHFATGNSVAVVLIIIVPNCVLGCNIHVVIVVIITITITIVIIVAVGEGADQLVVDSGLNFILLDFQFNWFALLFGLLVIVIIVIEAIIIITTEFTAITTKVIIIIITIKEEVKVTAIVIIIIVIIIVVVEVIESVEYIQHHSKPASSAEVDRTAVVDHNRTMDLVVLNLLSRKVEVIPVAAVVVDQSDSVHSEESEPSMSYHCLDSEGTFSSDSGSVIKVESKSKVASTVSKVITLINMEQFLDSVLEEAASLVSRLQWFSQSEVCIQLVTIPVQEYQILMERQSEAVVHSSRSSKLVAVSNSAVIALVAVAQFAQLQLVVLVLHISVVFMLLQSVEQFLALNQDQVVESVVAIVIIVELIELAVIALNVMEVCFEAAVVFVFVQPMVEFESELFEYSEFMLIIHSKFIIAGDDFDSGSGSVIGRFIIYKLG</sequence>
<name>A0A5J4UQ37_9EUKA</name>
<keyword evidence="1" id="KW-1133">Transmembrane helix</keyword>
<accession>A0A5J4UQ37</accession>
<reference evidence="2 3" key="1">
    <citation type="submission" date="2019-03" db="EMBL/GenBank/DDBJ databases">
        <title>Single cell metagenomics reveals metabolic interactions within the superorganism composed of flagellate Streblomastix strix and complex community of Bacteroidetes bacteria on its surface.</title>
        <authorList>
            <person name="Treitli S.C."/>
            <person name="Kolisko M."/>
            <person name="Husnik F."/>
            <person name="Keeling P."/>
            <person name="Hampl V."/>
        </authorList>
    </citation>
    <scope>NUCLEOTIDE SEQUENCE [LARGE SCALE GENOMIC DNA]</scope>
    <source>
        <strain evidence="2">ST1C</strain>
    </source>
</reference>
<dbReference type="Proteomes" id="UP000324800">
    <property type="component" value="Unassembled WGS sequence"/>
</dbReference>
<gene>
    <name evidence="2" type="ORF">EZS28_032292</name>
</gene>
<comment type="caution">
    <text evidence="2">The sequence shown here is derived from an EMBL/GenBank/DDBJ whole genome shotgun (WGS) entry which is preliminary data.</text>
</comment>
<feature type="transmembrane region" description="Helical" evidence="1">
    <location>
        <begin position="32"/>
        <end position="52"/>
    </location>
</feature>
<feature type="transmembrane region" description="Helical" evidence="1">
    <location>
        <begin position="101"/>
        <end position="120"/>
    </location>
</feature>
<proteinExistence type="predicted"/>
<feature type="transmembrane region" description="Helical" evidence="1">
    <location>
        <begin position="59"/>
        <end position="81"/>
    </location>
</feature>